<dbReference type="FunFam" id="3.20.100.10:FF:000002">
    <property type="entry name" value="mRNA capping nucleoside-triphosphatase, putative"/>
    <property type="match status" value="1"/>
</dbReference>
<dbReference type="EMBL" id="PDNB01000057">
    <property type="protein sequence ID" value="PGH12500.1"/>
    <property type="molecule type" value="Genomic_DNA"/>
</dbReference>
<evidence type="ECO:0000256" key="1">
    <source>
        <dbReference type="ARBA" id="ARBA00001946"/>
    </source>
</evidence>
<evidence type="ECO:0000256" key="9">
    <source>
        <dbReference type="SAM" id="MobiDB-lite"/>
    </source>
</evidence>
<dbReference type="GO" id="GO:0031533">
    <property type="term" value="C:mRNA capping enzyme complex"/>
    <property type="evidence" value="ECO:0007669"/>
    <property type="project" value="UniProtKB-UniRule"/>
</dbReference>
<feature type="compositionally biased region" description="Basic and acidic residues" evidence="9">
    <location>
        <begin position="320"/>
        <end position="342"/>
    </location>
</feature>
<dbReference type="OrthoDB" id="272147at2759"/>
<comment type="subcellular location">
    <subcellularLocation>
        <location evidence="2 8">Nucleus</location>
    </subcellularLocation>
</comment>
<evidence type="ECO:0000256" key="2">
    <source>
        <dbReference type="ARBA" id="ARBA00004123"/>
    </source>
</evidence>
<keyword evidence="5 8" id="KW-0378">Hydrolase</keyword>
<protein>
    <recommendedName>
        <fullName evidence="8">mRNA-capping enzyme subunit beta</fullName>
        <ecNumber evidence="8">3.6.1.74</ecNumber>
    </recommendedName>
    <alternativeName>
        <fullName evidence="8">mRNA 5'-phosphatase</fullName>
    </alternativeName>
    <alternativeName>
        <fullName evidence="8">mRNA 5'-triphosphate monophosphatase</fullName>
    </alternativeName>
</protein>
<dbReference type="Gene3D" id="3.20.100.10">
    <property type="entry name" value="mRNA triphosphatase Cet1-like"/>
    <property type="match status" value="1"/>
</dbReference>
<comment type="catalytic activity">
    <reaction evidence="7">
        <text>a 5'-end triphospho-ribonucleoside in mRNA + H2O = a 5'-end diphospho-ribonucleoside in mRNA + phosphate + H(+)</text>
        <dbReference type="Rhea" id="RHEA:67004"/>
        <dbReference type="Rhea" id="RHEA-COMP:17164"/>
        <dbReference type="Rhea" id="RHEA-COMP:17165"/>
        <dbReference type="ChEBI" id="CHEBI:15377"/>
        <dbReference type="ChEBI" id="CHEBI:15378"/>
        <dbReference type="ChEBI" id="CHEBI:43474"/>
        <dbReference type="ChEBI" id="CHEBI:167616"/>
        <dbReference type="ChEBI" id="CHEBI:167618"/>
        <dbReference type="EC" id="3.6.1.74"/>
    </reaction>
    <physiologicalReaction direction="left-to-right" evidence="7">
        <dbReference type="Rhea" id="RHEA:67005"/>
    </physiologicalReaction>
</comment>
<name>A0A2B7XU31_9EURO</name>
<comment type="caution">
    <text evidence="11">The sequence shown here is derived from an EMBL/GenBank/DDBJ whole genome shotgun (WGS) entry which is preliminary data.</text>
</comment>
<feature type="domain" description="mRNA triphosphatase Cet1-like" evidence="10">
    <location>
        <begin position="537"/>
        <end position="792"/>
    </location>
</feature>
<dbReference type="STRING" id="1447875.A0A2B7XU31"/>
<evidence type="ECO:0000313" key="12">
    <source>
        <dbReference type="Proteomes" id="UP000223968"/>
    </source>
</evidence>
<feature type="compositionally biased region" description="Basic and acidic residues" evidence="9">
    <location>
        <begin position="33"/>
        <end position="49"/>
    </location>
</feature>
<dbReference type="GO" id="GO:0004651">
    <property type="term" value="F:polynucleotide 5'-phosphatase activity"/>
    <property type="evidence" value="ECO:0007669"/>
    <property type="project" value="UniProtKB-UniRule"/>
</dbReference>
<feature type="compositionally biased region" description="Polar residues" evidence="9">
    <location>
        <begin position="114"/>
        <end position="129"/>
    </location>
</feature>
<feature type="compositionally biased region" description="Low complexity" evidence="9">
    <location>
        <begin position="200"/>
        <end position="221"/>
    </location>
</feature>
<reference evidence="11 12" key="1">
    <citation type="submission" date="2017-10" db="EMBL/GenBank/DDBJ databases">
        <title>Comparative genomics in systemic dimorphic fungi from Ajellomycetaceae.</title>
        <authorList>
            <person name="Munoz J.F."/>
            <person name="Mcewen J.G."/>
            <person name="Clay O.K."/>
            <person name="Cuomo C.A."/>
        </authorList>
    </citation>
    <scope>NUCLEOTIDE SEQUENCE [LARGE SCALE GENOMIC DNA]</scope>
    <source>
        <strain evidence="11 12">UAMH5409</strain>
    </source>
</reference>
<feature type="compositionally biased region" description="Polar residues" evidence="9">
    <location>
        <begin position="246"/>
        <end position="263"/>
    </location>
</feature>
<evidence type="ECO:0000259" key="10">
    <source>
        <dbReference type="Pfam" id="PF02940"/>
    </source>
</evidence>
<proteinExistence type="inferred from homology"/>
<dbReference type="GO" id="GO:0140818">
    <property type="term" value="F:mRNA 5'-triphosphate monophosphatase activity"/>
    <property type="evidence" value="ECO:0007669"/>
    <property type="project" value="UniProtKB-EC"/>
</dbReference>
<dbReference type="GO" id="GO:0006370">
    <property type="term" value="P:7-methylguanosine mRNA capping"/>
    <property type="evidence" value="ECO:0007669"/>
    <property type="project" value="UniProtKB-UniRule"/>
</dbReference>
<accession>A0A2B7XU31</accession>
<feature type="compositionally biased region" description="Pro residues" evidence="9">
    <location>
        <begin position="73"/>
        <end position="84"/>
    </location>
</feature>
<comment type="cofactor">
    <cofactor evidence="1 8">
        <name>Mg(2+)</name>
        <dbReference type="ChEBI" id="CHEBI:18420"/>
    </cofactor>
</comment>
<evidence type="ECO:0000256" key="4">
    <source>
        <dbReference type="ARBA" id="ARBA00022664"/>
    </source>
</evidence>
<feature type="compositionally biased region" description="Low complexity" evidence="9">
    <location>
        <begin position="11"/>
        <end position="22"/>
    </location>
</feature>
<feature type="compositionally biased region" description="Polar residues" evidence="9">
    <location>
        <begin position="497"/>
        <end position="509"/>
    </location>
</feature>
<evidence type="ECO:0000256" key="8">
    <source>
        <dbReference type="RuleBase" id="RU367053"/>
    </source>
</evidence>
<organism evidence="11 12">
    <name type="scientific">Helicocarpus griseus UAMH5409</name>
    <dbReference type="NCBI Taxonomy" id="1447875"/>
    <lineage>
        <taxon>Eukaryota</taxon>
        <taxon>Fungi</taxon>
        <taxon>Dikarya</taxon>
        <taxon>Ascomycota</taxon>
        <taxon>Pezizomycotina</taxon>
        <taxon>Eurotiomycetes</taxon>
        <taxon>Eurotiomycetidae</taxon>
        <taxon>Onygenales</taxon>
        <taxon>Ajellomycetaceae</taxon>
        <taxon>Helicocarpus</taxon>
    </lineage>
</organism>
<sequence>MDLRTIINNDAAAAGVQRSSAAQPPPPSPHQPLPRDLDTHHSAKTRDDVSPASYQPPPQPHPAQHAPEYRAKPPQPPPLQPPQRSPGGSSSYGSAQSPYQHTSASTLSGGGPHSSGSQTLPHNLQTYQPVSRDPFPPNSANSAYNQSTGPLSSPYTPQPMSATTPQSYFSQHRSHSIHSVQTPTSAQSYSYPPRESIGAPQQQPIQPQPQSFSPSQQRSHPGTPLGPPPASYSRPSPHQARPPSSGFDSQQRSLSGSWGSQDMQSRDKRDVGSPIAPAPIARHDSSSSNAQQRRYSMGTAEERSVSVSPRTKVANPSRLGDNDDLHDQTPQPYRKDVDDAAWKRSNSAAHYSGHPHDTGDTVSSQYPPTTPKASQPQSASRPPTISPPSKRVRRNEQPPSNMPAQIEPQPLAKEETAPMNKSILPSGIPKKKRRRYDEPPIYARRAPRTSGNTPEIPAGYGAFLPPKPAMQRQGSQADRPAPKNRSLPPRPPHLITEGSNGEIPTNGSPATRPPPVEQVATSLGPWEPSITGFIPHEEVTKLICDFLFQQVVMRRDIGAGPAGGSAMGQGAILEVEAKLGVLVDRNRGDRVKIPALTECILAKDDPNIRVGFESSMSLAQHRALNEFLNDTVKSSLSQPGTRIPLTYAHKKERDTFYEISASALPPIIQHHLNPRHKPKVRVTTDQRTGAVLARIIKCRIADLDVYSPRTCLDWRISVNLEMNYEGDIGELSLPADSGPIGGTPLKGGGARIKDRMSYRHLAYQIDLTQVASSEEASNTPQSDFEHELEIEISSAEVRRQGDLAYAGDPKNQYEELIKGFVDNIRVLARAVPGR</sequence>
<dbReference type="AlphaFoldDB" id="A0A2B7XU31"/>
<feature type="compositionally biased region" description="Pro residues" evidence="9">
    <location>
        <begin position="23"/>
        <end position="32"/>
    </location>
</feature>
<dbReference type="SUPFAM" id="SSF55154">
    <property type="entry name" value="CYTH-like phosphatases"/>
    <property type="match status" value="1"/>
</dbReference>
<comment type="similarity">
    <text evidence="3 8">Belongs to the fungal TPase family.</text>
</comment>
<dbReference type="CDD" id="cd07470">
    <property type="entry name" value="CYTH-like_mRNA_RTPase"/>
    <property type="match status" value="1"/>
</dbReference>
<evidence type="ECO:0000256" key="3">
    <source>
        <dbReference type="ARBA" id="ARBA00006345"/>
    </source>
</evidence>
<comment type="function">
    <text evidence="8">First step of mRNA capping. Converts the 5'-triphosphate end of a nascent mRNA chain into a diphosphate end.</text>
</comment>
<evidence type="ECO:0000313" key="11">
    <source>
        <dbReference type="EMBL" id="PGH12500.1"/>
    </source>
</evidence>
<keyword evidence="12" id="KW-1185">Reference proteome</keyword>
<dbReference type="Pfam" id="PF02940">
    <property type="entry name" value="mRNA_triPase"/>
    <property type="match status" value="1"/>
</dbReference>
<keyword evidence="4 8" id="KW-0507">mRNA processing</keyword>
<dbReference type="PANTHER" id="PTHR28118:SF1">
    <property type="entry name" value="POLYNUCLEOTIDE 5'-TRIPHOSPHATASE CTL1-RELATED"/>
    <property type="match status" value="1"/>
</dbReference>
<feature type="region of interest" description="Disordered" evidence="9">
    <location>
        <begin position="1"/>
        <end position="518"/>
    </location>
</feature>
<dbReference type="InterPro" id="IPR033469">
    <property type="entry name" value="CYTH-like_dom_sf"/>
</dbReference>
<evidence type="ECO:0000256" key="5">
    <source>
        <dbReference type="ARBA" id="ARBA00022801"/>
    </source>
</evidence>
<keyword evidence="6 8" id="KW-0539">Nucleus</keyword>
<evidence type="ECO:0000256" key="7">
    <source>
        <dbReference type="ARBA" id="ARBA00047740"/>
    </source>
</evidence>
<feature type="compositionally biased region" description="Polar residues" evidence="9">
    <location>
        <begin position="360"/>
        <end position="383"/>
    </location>
</feature>
<keyword evidence="8" id="KW-0506">mRNA capping</keyword>
<dbReference type="InterPro" id="IPR040343">
    <property type="entry name" value="Cet1/Ctl1"/>
</dbReference>
<evidence type="ECO:0000256" key="6">
    <source>
        <dbReference type="ARBA" id="ARBA00023242"/>
    </source>
</evidence>
<dbReference type="EC" id="3.6.1.74" evidence="8"/>
<dbReference type="Proteomes" id="UP000223968">
    <property type="component" value="Unassembled WGS sequence"/>
</dbReference>
<gene>
    <name evidence="11" type="ORF">AJ79_04244</name>
</gene>
<comment type="subunit">
    <text evidence="8">Heterodimer. The mRNA-capping enzyme is composed of two separate chains alpha and beta, respectively a mRNA guanylyltransferase and an mRNA 5'-triphosphate monophosphatase.</text>
</comment>
<dbReference type="PANTHER" id="PTHR28118">
    <property type="entry name" value="POLYNUCLEOTIDE 5'-TRIPHOSPHATASE-RELATED"/>
    <property type="match status" value="1"/>
</dbReference>
<feature type="compositionally biased region" description="Low complexity" evidence="9">
    <location>
        <begin position="85"/>
        <end position="100"/>
    </location>
</feature>
<feature type="compositionally biased region" description="Polar residues" evidence="9">
    <location>
        <begin position="138"/>
        <end position="190"/>
    </location>
</feature>
<dbReference type="InterPro" id="IPR004206">
    <property type="entry name" value="mRNA_triPase_Cet1"/>
</dbReference>
<dbReference type="InterPro" id="IPR037009">
    <property type="entry name" value="mRNA_triPase_Cet1_sf"/>
</dbReference>